<comment type="caution">
    <text evidence="2">The sequence shown here is derived from an EMBL/GenBank/DDBJ whole genome shotgun (WGS) entry which is preliminary data.</text>
</comment>
<proteinExistence type="predicted"/>
<feature type="compositionally biased region" description="Acidic residues" evidence="1">
    <location>
        <begin position="82"/>
        <end position="92"/>
    </location>
</feature>
<feature type="compositionally biased region" description="Basic and acidic residues" evidence="1">
    <location>
        <begin position="29"/>
        <end position="43"/>
    </location>
</feature>
<feature type="region of interest" description="Disordered" evidence="1">
    <location>
        <begin position="28"/>
        <end position="213"/>
    </location>
</feature>
<accession>A0ABD3I8Q5</accession>
<feature type="region of interest" description="Disordered" evidence="1">
    <location>
        <begin position="1"/>
        <end position="20"/>
    </location>
</feature>
<organism evidence="2 3">
    <name type="scientific">Riccia sorocarpa</name>
    <dbReference type="NCBI Taxonomy" id="122646"/>
    <lineage>
        <taxon>Eukaryota</taxon>
        <taxon>Viridiplantae</taxon>
        <taxon>Streptophyta</taxon>
        <taxon>Embryophyta</taxon>
        <taxon>Marchantiophyta</taxon>
        <taxon>Marchantiopsida</taxon>
        <taxon>Marchantiidae</taxon>
        <taxon>Marchantiales</taxon>
        <taxon>Ricciaceae</taxon>
        <taxon>Riccia</taxon>
    </lineage>
</organism>
<evidence type="ECO:0000313" key="2">
    <source>
        <dbReference type="EMBL" id="KAL3700080.1"/>
    </source>
</evidence>
<reference evidence="2 3" key="1">
    <citation type="submission" date="2024-09" db="EMBL/GenBank/DDBJ databases">
        <title>Chromosome-scale assembly of Riccia sorocarpa.</title>
        <authorList>
            <person name="Paukszto L."/>
        </authorList>
    </citation>
    <scope>NUCLEOTIDE SEQUENCE [LARGE SCALE GENOMIC DNA]</scope>
    <source>
        <strain evidence="2">LP-2024</strain>
        <tissue evidence="2">Aerial parts of the thallus</tissue>
    </source>
</reference>
<gene>
    <name evidence="2" type="ORF">R1sor_018102</name>
</gene>
<keyword evidence="3" id="KW-1185">Reference proteome</keyword>
<name>A0ABD3I8Q5_9MARC</name>
<dbReference type="AlphaFoldDB" id="A0ABD3I8Q5"/>
<evidence type="ECO:0000256" key="1">
    <source>
        <dbReference type="SAM" id="MobiDB-lite"/>
    </source>
</evidence>
<dbReference type="Proteomes" id="UP001633002">
    <property type="component" value="Unassembled WGS sequence"/>
</dbReference>
<feature type="compositionally biased region" description="Basic and acidic residues" evidence="1">
    <location>
        <begin position="116"/>
        <end position="138"/>
    </location>
</feature>
<evidence type="ECO:0000313" key="3">
    <source>
        <dbReference type="Proteomes" id="UP001633002"/>
    </source>
</evidence>
<protein>
    <submittedName>
        <fullName evidence="2">Uncharacterized protein</fullName>
    </submittedName>
</protein>
<sequence length="236" mass="26146">MLSLSCHRPPSEILSYDNENKRALKARIRRSEKGRGAGANEREQCDDEKEELIRDSSAREQERAPTKTPRSVLNANPFAALDSDDPENEEEKGDATSQEGTFDMNLTAKDVLQKWGPREINDLQAEKRDSLDPIEKVGKQPKSKKKQQAGSDQGIQTEGNGEEDTIFITTQSEGTPLRRRLWSDGKEAVGTPTGAGSSSQDQRSTWSSGSAKALARLKAKEAVRLAKEHEKQAKQQ</sequence>
<feature type="compositionally biased region" description="Basic and acidic residues" evidence="1">
    <location>
        <begin position="51"/>
        <end position="65"/>
    </location>
</feature>
<feature type="compositionally biased region" description="Polar residues" evidence="1">
    <location>
        <begin position="149"/>
        <end position="159"/>
    </location>
</feature>
<feature type="compositionally biased region" description="Low complexity" evidence="1">
    <location>
        <begin position="196"/>
        <end position="213"/>
    </location>
</feature>
<dbReference type="EMBL" id="JBJQOH010000001">
    <property type="protein sequence ID" value="KAL3700080.1"/>
    <property type="molecule type" value="Genomic_DNA"/>
</dbReference>